<dbReference type="Proteomes" id="UP000826195">
    <property type="component" value="Unassembled WGS sequence"/>
</dbReference>
<proteinExistence type="predicted"/>
<dbReference type="AlphaFoldDB" id="A0AAV7J658"/>
<evidence type="ECO:0000256" key="1">
    <source>
        <dbReference type="SAM" id="Phobius"/>
    </source>
</evidence>
<sequence>MRLPCQQAGLPESVHDFFRRKISSEEKRCTRYIVILVRINGVFRAFHDLFWSVVVVVVDVVVVVVVVVVEREPTIKSNIFHVNFFPFLLDSEIISNTSVEALCVGAANSSRVDSRGSCSTACQQGCVFICIIHDREREKRRERMHYRNASPRLCGLNVGLKVQRGVEIAAGVPIASALDSVHADRHRTVLVRLHRLERVRKPALRLTAFARPTLKLATYLQQERTTRMA</sequence>
<comment type="caution">
    <text evidence="2">The sequence shown here is derived from an EMBL/GenBank/DDBJ whole genome shotgun (WGS) entry which is preliminary data.</text>
</comment>
<keyword evidence="1" id="KW-0472">Membrane</keyword>
<protein>
    <submittedName>
        <fullName evidence="2">Uncharacterized protein</fullName>
    </submittedName>
</protein>
<evidence type="ECO:0000313" key="2">
    <source>
        <dbReference type="EMBL" id="KAH0568475.1"/>
    </source>
</evidence>
<name>A0AAV7J658_COTGL</name>
<organism evidence="2 3">
    <name type="scientific">Cotesia glomerata</name>
    <name type="common">Lepidopteran parasitic wasp</name>
    <name type="synonym">Apanteles glomeratus</name>
    <dbReference type="NCBI Taxonomy" id="32391"/>
    <lineage>
        <taxon>Eukaryota</taxon>
        <taxon>Metazoa</taxon>
        <taxon>Ecdysozoa</taxon>
        <taxon>Arthropoda</taxon>
        <taxon>Hexapoda</taxon>
        <taxon>Insecta</taxon>
        <taxon>Pterygota</taxon>
        <taxon>Neoptera</taxon>
        <taxon>Endopterygota</taxon>
        <taxon>Hymenoptera</taxon>
        <taxon>Apocrita</taxon>
        <taxon>Ichneumonoidea</taxon>
        <taxon>Braconidae</taxon>
        <taxon>Microgastrinae</taxon>
        <taxon>Cotesia</taxon>
    </lineage>
</organism>
<dbReference type="EMBL" id="JAHXZJ010000001">
    <property type="protein sequence ID" value="KAH0568475.1"/>
    <property type="molecule type" value="Genomic_DNA"/>
</dbReference>
<accession>A0AAV7J658</accession>
<evidence type="ECO:0000313" key="3">
    <source>
        <dbReference type="Proteomes" id="UP000826195"/>
    </source>
</evidence>
<keyword evidence="1" id="KW-1133">Transmembrane helix</keyword>
<feature type="transmembrane region" description="Helical" evidence="1">
    <location>
        <begin position="49"/>
        <end position="69"/>
    </location>
</feature>
<keyword evidence="1" id="KW-0812">Transmembrane</keyword>
<keyword evidence="3" id="KW-1185">Reference proteome</keyword>
<gene>
    <name evidence="2" type="ORF">KQX54_021027</name>
</gene>
<reference evidence="2 3" key="1">
    <citation type="journal article" date="2021" name="J. Hered.">
        <title>A chromosome-level genome assembly of the parasitoid wasp, Cotesia glomerata (Hymenoptera: Braconidae).</title>
        <authorList>
            <person name="Pinto B.J."/>
            <person name="Weis J.J."/>
            <person name="Gamble T."/>
            <person name="Ode P.J."/>
            <person name="Paul R."/>
            <person name="Zaspel J.M."/>
        </authorList>
    </citation>
    <scope>NUCLEOTIDE SEQUENCE [LARGE SCALE GENOMIC DNA]</scope>
    <source>
        <strain evidence="2">CgM1</strain>
    </source>
</reference>